<dbReference type="eggNOG" id="COG4493">
    <property type="taxonomic scope" value="Bacteria"/>
</dbReference>
<reference evidence="2 3" key="1">
    <citation type="journal article" date="2013" name="Genome Announc.">
        <title>Genome Sequence of Sporolactobacillus laevolacticus DSM442, an Efficient Polymer-Grade D-Lactate Producer from Agricultural Waste Cottonseed as a Nitrogen Source.</title>
        <authorList>
            <person name="Wang H."/>
            <person name="Wang L."/>
            <person name="Ju J."/>
            <person name="Yu B."/>
            <person name="Ma Y."/>
        </authorList>
    </citation>
    <scope>NUCLEOTIDE SEQUENCE [LARGE SCALE GENOMIC DNA]</scope>
    <source>
        <strain evidence="2 3">DSM 442</strain>
    </source>
</reference>
<dbReference type="Proteomes" id="UP000018296">
    <property type="component" value="Unassembled WGS sequence"/>
</dbReference>
<gene>
    <name evidence="2" type="ORF">P343_03555</name>
</gene>
<dbReference type="RefSeq" id="WP_023509018.1">
    <property type="nucleotide sequence ID" value="NZ_AWTC01000002.1"/>
</dbReference>
<name>V6J063_9BACL</name>
<dbReference type="OrthoDB" id="9812818at2"/>
<dbReference type="PATRIC" id="fig|1395513.3.peg.723"/>
<dbReference type="HAMAP" id="MF_01851">
    <property type="entry name" value="UPF0637"/>
    <property type="match status" value="1"/>
</dbReference>
<protein>
    <recommendedName>
        <fullName evidence="1">UPF0637 protein P343_03555</fullName>
    </recommendedName>
</protein>
<dbReference type="InterPro" id="IPR009403">
    <property type="entry name" value="UPF0637"/>
</dbReference>
<keyword evidence="3" id="KW-1185">Reference proteome</keyword>
<dbReference type="STRING" id="1395513.P343_03555"/>
<dbReference type="AlphaFoldDB" id="V6J063"/>
<dbReference type="Gene3D" id="3.30.930.20">
    <property type="entry name" value="Protein of unknown function DUF1054"/>
    <property type="match status" value="1"/>
</dbReference>
<accession>V6J063</accession>
<proteinExistence type="inferred from homology"/>
<evidence type="ECO:0000313" key="2">
    <source>
        <dbReference type="EMBL" id="EST13170.1"/>
    </source>
</evidence>
<dbReference type="EMBL" id="AWTC01000002">
    <property type="protein sequence ID" value="EST13170.1"/>
    <property type="molecule type" value="Genomic_DNA"/>
</dbReference>
<sequence>MSLKGFTKQDFELMELPGLDTRMAAIKQRIQPKFKDLAEYLTPFLSEQVGMPFYTHIARHARRTVNPPDSTWFAIAQDKRGYKKYPHFQFGIWPTHLFFWLAIIEEYSDKKQFGEALLTRVPEILQNTPDHFSWSPDHMKDEYVAHHTLDEKQLQNMFSRLKNVRKAELMCGVVISKDDPIAGQGDKLAIFLKEQSTKLLPLYKLANQSTGVSIS</sequence>
<dbReference type="InterPro" id="IPR053707">
    <property type="entry name" value="UPF0637_domain_sf"/>
</dbReference>
<comment type="similarity">
    <text evidence="1">Belongs to the UPF0637 family.</text>
</comment>
<organism evidence="2 3">
    <name type="scientific">Sporolactobacillus laevolacticus DSM 442</name>
    <dbReference type="NCBI Taxonomy" id="1395513"/>
    <lineage>
        <taxon>Bacteria</taxon>
        <taxon>Bacillati</taxon>
        <taxon>Bacillota</taxon>
        <taxon>Bacilli</taxon>
        <taxon>Bacillales</taxon>
        <taxon>Sporolactobacillaceae</taxon>
        <taxon>Sporolactobacillus</taxon>
    </lineage>
</organism>
<evidence type="ECO:0000313" key="3">
    <source>
        <dbReference type="Proteomes" id="UP000018296"/>
    </source>
</evidence>
<comment type="caution">
    <text evidence="2">The sequence shown here is derived from an EMBL/GenBank/DDBJ whole genome shotgun (WGS) entry which is preliminary data.</text>
</comment>
<evidence type="ECO:0000256" key="1">
    <source>
        <dbReference type="HAMAP-Rule" id="MF_01851"/>
    </source>
</evidence>
<dbReference type="Pfam" id="PF06335">
    <property type="entry name" value="DUF1054"/>
    <property type="match status" value="1"/>
</dbReference>
<dbReference type="PIRSF" id="PIRSF021332">
    <property type="entry name" value="DUF1054"/>
    <property type="match status" value="1"/>
</dbReference>
<dbReference type="SUPFAM" id="SSF142913">
    <property type="entry name" value="YktB/PF0168-like"/>
    <property type="match status" value="1"/>
</dbReference>